<organism evidence="1 2">
    <name type="scientific">Streptomyces synnematoformans</name>
    <dbReference type="NCBI Taxonomy" id="415721"/>
    <lineage>
        <taxon>Bacteria</taxon>
        <taxon>Bacillati</taxon>
        <taxon>Actinomycetota</taxon>
        <taxon>Actinomycetes</taxon>
        <taxon>Kitasatosporales</taxon>
        <taxon>Streptomycetaceae</taxon>
        <taxon>Streptomyces</taxon>
    </lineage>
</organism>
<name>A0ABN2XBT1_9ACTN</name>
<proteinExistence type="predicted"/>
<evidence type="ECO:0000313" key="1">
    <source>
        <dbReference type="EMBL" id="GAA2108702.1"/>
    </source>
</evidence>
<evidence type="ECO:0000313" key="2">
    <source>
        <dbReference type="Proteomes" id="UP001500443"/>
    </source>
</evidence>
<dbReference type="EMBL" id="BAAAPF010000004">
    <property type="protein sequence ID" value="GAA2108702.1"/>
    <property type="molecule type" value="Genomic_DNA"/>
</dbReference>
<reference evidence="1 2" key="1">
    <citation type="journal article" date="2019" name="Int. J. Syst. Evol. Microbiol.">
        <title>The Global Catalogue of Microorganisms (GCM) 10K type strain sequencing project: providing services to taxonomists for standard genome sequencing and annotation.</title>
        <authorList>
            <consortium name="The Broad Institute Genomics Platform"/>
            <consortium name="The Broad Institute Genome Sequencing Center for Infectious Disease"/>
            <person name="Wu L."/>
            <person name="Ma J."/>
        </authorList>
    </citation>
    <scope>NUCLEOTIDE SEQUENCE [LARGE SCALE GENOMIC DNA]</scope>
    <source>
        <strain evidence="1 2">JCM 15481</strain>
    </source>
</reference>
<sequence>MGKQILTDVRLFAVAADLSGHSNKVEVSAEFEDKDATNYRSQGWKEVMPGLASAEITGEGQWEAGDPSLVDDASWAQLGGVGPWTVCPGEASVGALAYFTRALRSEYKQGEAVGEIAPWSGMAKSSWPLVRGQIMHPPGTPRTATGTGTAVEAGAVAAGKRLYAALHVLSAAGTTPSITVHVESDSASDFAAPTTQLTFAAATAPSGQALRTSGTAITDTWWRLGWTVTGTTPSFLFAAALGIA</sequence>
<dbReference type="RefSeq" id="WP_344287318.1">
    <property type="nucleotide sequence ID" value="NZ_BAAAPF010000004.1"/>
</dbReference>
<protein>
    <submittedName>
        <fullName evidence="1">Uncharacterized protein</fullName>
    </submittedName>
</protein>
<comment type="caution">
    <text evidence="1">The sequence shown here is derived from an EMBL/GenBank/DDBJ whole genome shotgun (WGS) entry which is preliminary data.</text>
</comment>
<accession>A0ABN2XBT1</accession>
<dbReference type="Proteomes" id="UP001500443">
    <property type="component" value="Unassembled WGS sequence"/>
</dbReference>
<gene>
    <name evidence="1" type="ORF">GCM10009802_04650</name>
</gene>
<keyword evidence="2" id="KW-1185">Reference proteome</keyword>